<feature type="transmembrane region" description="Helical" evidence="1">
    <location>
        <begin position="12"/>
        <end position="32"/>
    </location>
</feature>
<dbReference type="Ensembl" id="ENSSDAT00000009688.1">
    <property type="protein sequence ID" value="ENSSDAP00000008521.1"/>
    <property type="gene ID" value="ENSSDAG00000007746.1"/>
</dbReference>
<evidence type="ECO:0000313" key="2">
    <source>
        <dbReference type="Ensembl" id="ENSSDAP00000008521.1"/>
    </source>
</evidence>
<keyword evidence="3" id="KW-1185">Reference proteome</keyword>
<keyword evidence="1" id="KW-0472">Membrane</keyword>
<evidence type="ECO:0000256" key="1">
    <source>
        <dbReference type="SAM" id="Phobius"/>
    </source>
</evidence>
<dbReference type="InterPro" id="IPR026072">
    <property type="entry name" value="Lime1"/>
</dbReference>
<dbReference type="GO" id="GO:0050853">
    <property type="term" value="P:B cell receptor signaling pathway"/>
    <property type="evidence" value="ECO:0007669"/>
    <property type="project" value="InterPro"/>
</dbReference>
<keyword evidence="1" id="KW-0812">Transmembrane</keyword>
<organism evidence="2 3">
    <name type="scientific">Spermophilus dauricus</name>
    <name type="common">Daurian ground squirrel</name>
    <dbReference type="NCBI Taxonomy" id="99837"/>
    <lineage>
        <taxon>Eukaryota</taxon>
        <taxon>Metazoa</taxon>
        <taxon>Chordata</taxon>
        <taxon>Craniata</taxon>
        <taxon>Vertebrata</taxon>
        <taxon>Euteleostomi</taxon>
        <taxon>Mammalia</taxon>
        <taxon>Eutheria</taxon>
        <taxon>Euarchontoglires</taxon>
        <taxon>Glires</taxon>
        <taxon>Rodentia</taxon>
        <taxon>Sciuromorpha</taxon>
        <taxon>Sciuridae</taxon>
        <taxon>Xerinae</taxon>
        <taxon>Marmotini</taxon>
        <taxon>Spermophilus</taxon>
    </lineage>
</organism>
<accession>A0A8C9UMH6</accession>
<keyword evidence="1" id="KW-1133">Transmembrane helix</keyword>
<name>A0A8C9UMH6_SPEDA</name>
<reference evidence="2" key="1">
    <citation type="submission" date="2025-08" db="UniProtKB">
        <authorList>
            <consortium name="Ensembl"/>
        </authorList>
    </citation>
    <scope>IDENTIFICATION</scope>
</reference>
<dbReference type="PANTHER" id="PTHR47740:SF1">
    <property type="entry name" value="LCK-INTERACTING TRANSMEMBRANE ADAPTER 1"/>
    <property type="match status" value="1"/>
</dbReference>
<protein>
    <submittedName>
        <fullName evidence="2">SLC2A4 regulator</fullName>
    </submittedName>
</protein>
<reference evidence="2" key="2">
    <citation type="submission" date="2025-09" db="UniProtKB">
        <authorList>
            <consortium name="Ensembl"/>
        </authorList>
    </citation>
    <scope>IDENTIFICATION</scope>
</reference>
<proteinExistence type="predicted"/>
<sequence length="269" mass="29290">MGQPVPLALPTLWVLGCFSLLLWLWVLCTACHRHRARLQGSMMPVQVVSARQTRFCSLSRSGTRLQELHRGPHSSIVTPRPASMDLLRPHWLEVPRSSTRPQAAPSIFPPQQLPKASPVSPSPFIGPEDTYSNIGLAAIPRASLASSPVVWAGTRLTIGCARPGPEARPLVAEYACIQKLKGTGQGPQELQQGTAERIPTAQVDSLYSRVCKSESRDPGLIKNQPDLKGGGSILAPRNVLTCETLPLRDLSMDSRPLENVYESIQEMGP</sequence>
<dbReference type="AlphaFoldDB" id="A0A8C9UMH6"/>
<dbReference type="GO" id="GO:0019901">
    <property type="term" value="F:protein kinase binding"/>
    <property type="evidence" value="ECO:0007669"/>
    <property type="project" value="TreeGrafter"/>
</dbReference>
<dbReference type="GO" id="GO:0050852">
    <property type="term" value="P:T cell receptor signaling pathway"/>
    <property type="evidence" value="ECO:0007669"/>
    <property type="project" value="InterPro"/>
</dbReference>
<dbReference type="Proteomes" id="UP000694422">
    <property type="component" value="Unplaced"/>
</dbReference>
<dbReference type="GO" id="GO:0019815">
    <property type="term" value="C:B cell receptor complex"/>
    <property type="evidence" value="ECO:0007669"/>
    <property type="project" value="TreeGrafter"/>
</dbReference>
<dbReference type="PANTHER" id="PTHR47740">
    <property type="entry name" value="LCK-INTERACTING TRANSMEMBRANE ADAPTER 1, LIME1"/>
    <property type="match status" value="1"/>
</dbReference>
<evidence type="ECO:0000313" key="3">
    <source>
        <dbReference type="Proteomes" id="UP000694422"/>
    </source>
</evidence>
<dbReference type="Pfam" id="PF15332">
    <property type="entry name" value="LIME1"/>
    <property type="match status" value="1"/>
</dbReference>